<dbReference type="GO" id="GO:0006351">
    <property type="term" value="P:DNA-templated transcription"/>
    <property type="evidence" value="ECO:0007669"/>
    <property type="project" value="InterPro"/>
</dbReference>
<feature type="region of interest" description="Disordered" evidence="6">
    <location>
        <begin position="591"/>
        <end position="620"/>
    </location>
</feature>
<dbReference type="VEuPathDB" id="FungiDB:ASPSYDRAFT_210077"/>
<dbReference type="SUPFAM" id="SSF57701">
    <property type="entry name" value="Zn2/Cys6 DNA-binding domain"/>
    <property type="match status" value="1"/>
</dbReference>
<dbReference type="GO" id="GO:0003677">
    <property type="term" value="F:DNA binding"/>
    <property type="evidence" value="ECO:0007669"/>
    <property type="project" value="UniProtKB-KW"/>
</dbReference>
<evidence type="ECO:0000256" key="1">
    <source>
        <dbReference type="ARBA" id="ARBA00022723"/>
    </source>
</evidence>
<evidence type="ECO:0000256" key="2">
    <source>
        <dbReference type="ARBA" id="ARBA00023015"/>
    </source>
</evidence>
<evidence type="ECO:0000256" key="5">
    <source>
        <dbReference type="ARBA" id="ARBA00023242"/>
    </source>
</evidence>
<dbReference type="STRING" id="1036612.A0A1L9T532"/>
<keyword evidence="4" id="KW-0804">Transcription</keyword>
<dbReference type="Pfam" id="PF04082">
    <property type="entry name" value="Fungal_trans"/>
    <property type="match status" value="1"/>
</dbReference>
<accession>A0A1L9T532</accession>
<reference evidence="9" key="1">
    <citation type="journal article" date="2017" name="Genome Biol.">
        <title>Comparative genomics reveals high biological diversity and specific adaptations in the industrially and medically important fungal genus Aspergillus.</title>
        <authorList>
            <person name="de Vries R.P."/>
            <person name="Riley R."/>
            <person name="Wiebenga A."/>
            <person name="Aguilar-Osorio G."/>
            <person name="Amillis S."/>
            <person name="Uchima C.A."/>
            <person name="Anderluh G."/>
            <person name="Asadollahi M."/>
            <person name="Askin M."/>
            <person name="Barry K."/>
            <person name="Battaglia E."/>
            <person name="Bayram O."/>
            <person name="Benocci T."/>
            <person name="Braus-Stromeyer S.A."/>
            <person name="Caldana C."/>
            <person name="Canovas D."/>
            <person name="Cerqueira G.C."/>
            <person name="Chen F."/>
            <person name="Chen W."/>
            <person name="Choi C."/>
            <person name="Clum A."/>
            <person name="Dos Santos R.A."/>
            <person name="Damasio A.R."/>
            <person name="Diallinas G."/>
            <person name="Emri T."/>
            <person name="Fekete E."/>
            <person name="Flipphi M."/>
            <person name="Freyberg S."/>
            <person name="Gallo A."/>
            <person name="Gournas C."/>
            <person name="Habgood R."/>
            <person name="Hainaut M."/>
            <person name="Harispe M.L."/>
            <person name="Henrissat B."/>
            <person name="Hilden K.S."/>
            <person name="Hope R."/>
            <person name="Hossain A."/>
            <person name="Karabika E."/>
            <person name="Karaffa L."/>
            <person name="Karanyi Z."/>
            <person name="Krasevec N."/>
            <person name="Kuo A."/>
            <person name="Kusch H."/>
            <person name="LaButti K."/>
            <person name="Lagendijk E.L."/>
            <person name="Lapidus A."/>
            <person name="Levasseur A."/>
            <person name="Lindquist E."/>
            <person name="Lipzen A."/>
            <person name="Logrieco A.F."/>
            <person name="MacCabe A."/>
            <person name="Maekelae M.R."/>
            <person name="Malavazi I."/>
            <person name="Melin P."/>
            <person name="Meyer V."/>
            <person name="Mielnichuk N."/>
            <person name="Miskei M."/>
            <person name="Molnar A.P."/>
            <person name="Mule G."/>
            <person name="Ngan C.Y."/>
            <person name="Orejas M."/>
            <person name="Orosz E."/>
            <person name="Ouedraogo J.P."/>
            <person name="Overkamp K.M."/>
            <person name="Park H.-S."/>
            <person name="Perrone G."/>
            <person name="Piumi F."/>
            <person name="Punt P.J."/>
            <person name="Ram A.F."/>
            <person name="Ramon A."/>
            <person name="Rauscher S."/>
            <person name="Record E."/>
            <person name="Riano-Pachon D.M."/>
            <person name="Robert V."/>
            <person name="Roehrig J."/>
            <person name="Ruller R."/>
            <person name="Salamov A."/>
            <person name="Salih N.S."/>
            <person name="Samson R.A."/>
            <person name="Sandor E."/>
            <person name="Sanguinetti M."/>
            <person name="Schuetze T."/>
            <person name="Sepcic K."/>
            <person name="Shelest E."/>
            <person name="Sherlock G."/>
            <person name="Sophianopoulou V."/>
            <person name="Squina F.M."/>
            <person name="Sun H."/>
            <person name="Susca A."/>
            <person name="Todd R.B."/>
            <person name="Tsang A."/>
            <person name="Unkles S.E."/>
            <person name="van de Wiele N."/>
            <person name="van Rossen-Uffink D."/>
            <person name="Oliveira J.V."/>
            <person name="Vesth T.C."/>
            <person name="Visser J."/>
            <person name="Yu J.-H."/>
            <person name="Zhou M."/>
            <person name="Andersen M.R."/>
            <person name="Archer D.B."/>
            <person name="Baker S.E."/>
            <person name="Benoit I."/>
            <person name="Brakhage A.A."/>
            <person name="Braus G.H."/>
            <person name="Fischer R."/>
            <person name="Frisvad J.C."/>
            <person name="Goldman G.H."/>
            <person name="Houbraken J."/>
            <person name="Oakley B."/>
            <person name="Pocsi I."/>
            <person name="Scazzocchio C."/>
            <person name="Seiboth B."/>
            <person name="vanKuyk P.A."/>
            <person name="Wortman J."/>
            <person name="Dyer P.S."/>
            <person name="Grigoriev I.V."/>
        </authorList>
    </citation>
    <scope>NUCLEOTIDE SEQUENCE [LARGE SCALE GENOMIC DNA]</scope>
    <source>
        <strain evidence="9">CBS 593.65</strain>
    </source>
</reference>
<evidence type="ECO:0000256" key="3">
    <source>
        <dbReference type="ARBA" id="ARBA00023125"/>
    </source>
</evidence>
<evidence type="ECO:0000256" key="6">
    <source>
        <dbReference type="SAM" id="MobiDB-lite"/>
    </source>
</evidence>
<keyword evidence="2" id="KW-0805">Transcription regulation</keyword>
<dbReference type="AlphaFoldDB" id="A0A1L9T532"/>
<dbReference type="InterPro" id="IPR001138">
    <property type="entry name" value="Zn2Cys6_DnaBD"/>
</dbReference>
<dbReference type="OrthoDB" id="2593732at2759"/>
<sequence>MAASSKSRRLPSAAPDSAASDAQKRRKNVGTACSACKARKLKCTGAPPCANCVKSRIECTLDETADRRRRGVLKRKIDKLEDQEDLLGRLLEFFREDNNRCTIPLLNLIRSHASPSEIRFYIEHQLPQSKRTQTPELVEVCREIEQRHSFEPLPKRRILDTTLNGSHDTPRLSVPAQPWTSIVADDDLVSRLIFSWFTWVHPFCNFIDRDLFIRDMKSGSLSASYCSPFLVNIILSDACYSASGLPDDVTSKRIEFFEEAKRLLDKEEGRISLPTVQGLGVLWMCTSINGRDLQAWIKGAQLAYSLRELSQVSCSLPPEADQDATSLPTIVNNTYWGLFNLAMVHALFAKKRPIIGPPAHSPSVSNQCDHDMWYSYPNKSTGVESHTSCLFMAVCNLNRIAYNLGRFLFSQEKASSNGLDITNGELDALQELNEWADKLPECLKESIADLPHVISLHMYNHAILTVVYGFLRARFLYLPNSSALSPTIREALMSPARAWAASLSSARKIAHLTLVHRANWGSDRMPGTTVHCIMAALFALLDNVDDPANRDAFISLTAAAAAFSRRWESPNTLLRNIQNIARQRDVTLPPETGAFFLDPDQPSGNSTPIKSETPEGTAIS</sequence>
<evidence type="ECO:0000313" key="8">
    <source>
        <dbReference type="EMBL" id="OJJ54539.1"/>
    </source>
</evidence>
<dbReference type="RefSeq" id="XP_040698345.1">
    <property type="nucleotide sequence ID" value="XM_040843974.1"/>
</dbReference>
<dbReference type="InterPro" id="IPR007219">
    <property type="entry name" value="XnlR_reg_dom"/>
</dbReference>
<dbReference type="Gene3D" id="4.10.240.10">
    <property type="entry name" value="Zn(2)-C6 fungal-type DNA-binding domain"/>
    <property type="match status" value="1"/>
</dbReference>
<dbReference type="InterPro" id="IPR053187">
    <property type="entry name" value="Notoamide_regulator"/>
</dbReference>
<dbReference type="PANTHER" id="PTHR47256">
    <property type="entry name" value="ZN(II)2CYS6 TRANSCRIPTION FACTOR (EUROFUNG)-RELATED"/>
    <property type="match status" value="1"/>
</dbReference>
<dbReference type="PANTHER" id="PTHR47256:SF1">
    <property type="entry name" value="ZN(II)2CYS6 TRANSCRIPTION FACTOR (EUROFUNG)"/>
    <property type="match status" value="1"/>
</dbReference>
<dbReference type="Proteomes" id="UP000184356">
    <property type="component" value="Unassembled WGS sequence"/>
</dbReference>
<dbReference type="PROSITE" id="PS00463">
    <property type="entry name" value="ZN2_CY6_FUNGAL_1"/>
    <property type="match status" value="1"/>
</dbReference>
<dbReference type="InterPro" id="IPR036864">
    <property type="entry name" value="Zn2-C6_fun-type_DNA-bd_sf"/>
</dbReference>
<dbReference type="CDD" id="cd00067">
    <property type="entry name" value="GAL4"/>
    <property type="match status" value="1"/>
</dbReference>
<protein>
    <recommendedName>
        <fullName evidence="7">Zn(2)-C6 fungal-type domain-containing protein</fullName>
    </recommendedName>
</protein>
<dbReference type="GO" id="GO:0008270">
    <property type="term" value="F:zinc ion binding"/>
    <property type="evidence" value="ECO:0007669"/>
    <property type="project" value="InterPro"/>
</dbReference>
<name>A0A1L9T532_9EURO</name>
<feature type="domain" description="Zn(2)-C6 fungal-type" evidence="7">
    <location>
        <begin position="32"/>
        <end position="61"/>
    </location>
</feature>
<dbReference type="GO" id="GO:0000981">
    <property type="term" value="F:DNA-binding transcription factor activity, RNA polymerase II-specific"/>
    <property type="evidence" value="ECO:0007669"/>
    <property type="project" value="InterPro"/>
</dbReference>
<evidence type="ECO:0000313" key="9">
    <source>
        <dbReference type="Proteomes" id="UP000184356"/>
    </source>
</evidence>
<evidence type="ECO:0000259" key="7">
    <source>
        <dbReference type="PROSITE" id="PS50048"/>
    </source>
</evidence>
<feature type="compositionally biased region" description="Low complexity" evidence="6">
    <location>
        <begin position="11"/>
        <end position="21"/>
    </location>
</feature>
<dbReference type="GeneID" id="63760047"/>
<gene>
    <name evidence="8" type="ORF">ASPSYDRAFT_210077</name>
</gene>
<dbReference type="EMBL" id="KV878594">
    <property type="protein sequence ID" value="OJJ54539.1"/>
    <property type="molecule type" value="Genomic_DNA"/>
</dbReference>
<dbReference type="PROSITE" id="PS50048">
    <property type="entry name" value="ZN2_CY6_FUNGAL_2"/>
    <property type="match status" value="1"/>
</dbReference>
<dbReference type="Pfam" id="PF00172">
    <property type="entry name" value="Zn_clus"/>
    <property type="match status" value="1"/>
</dbReference>
<dbReference type="CDD" id="cd12148">
    <property type="entry name" value="fungal_TF_MHR"/>
    <property type="match status" value="1"/>
</dbReference>
<keyword evidence="5" id="KW-0539">Nucleus</keyword>
<dbReference type="SMART" id="SM00066">
    <property type="entry name" value="GAL4"/>
    <property type="match status" value="1"/>
</dbReference>
<keyword evidence="1" id="KW-0479">Metal-binding</keyword>
<organism evidence="8 9">
    <name type="scientific">Aspergillus sydowii CBS 593.65</name>
    <dbReference type="NCBI Taxonomy" id="1036612"/>
    <lineage>
        <taxon>Eukaryota</taxon>
        <taxon>Fungi</taxon>
        <taxon>Dikarya</taxon>
        <taxon>Ascomycota</taxon>
        <taxon>Pezizomycotina</taxon>
        <taxon>Eurotiomycetes</taxon>
        <taxon>Eurotiomycetidae</taxon>
        <taxon>Eurotiales</taxon>
        <taxon>Aspergillaceae</taxon>
        <taxon>Aspergillus</taxon>
        <taxon>Aspergillus subgen. Nidulantes</taxon>
    </lineage>
</organism>
<evidence type="ECO:0000256" key="4">
    <source>
        <dbReference type="ARBA" id="ARBA00023163"/>
    </source>
</evidence>
<keyword evidence="9" id="KW-1185">Reference proteome</keyword>
<proteinExistence type="predicted"/>
<feature type="region of interest" description="Disordered" evidence="6">
    <location>
        <begin position="1"/>
        <end position="26"/>
    </location>
</feature>
<keyword evidence="3" id="KW-0238">DNA-binding</keyword>